<comment type="caution">
    <text evidence="2">The sequence shown here is derived from an EMBL/GenBank/DDBJ whole genome shotgun (WGS) entry which is preliminary data.</text>
</comment>
<feature type="compositionally biased region" description="Basic residues" evidence="1">
    <location>
        <begin position="69"/>
        <end position="79"/>
    </location>
</feature>
<reference evidence="2 3" key="1">
    <citation type="journal article" date="2018" name="Sci. Rep.">
        <title>Genomic signatures of local adaptation to the degree of environmental predictability in rotifers.</title>
        <authorList>
            <person name="Franch-Gras L."/>
            <person name="Hahn C."/>
            <person name="Garcia-Roger E.M."/>
            <person name="Carmona M.J."/>
            <person name="Serra M."/>
            <person name="Gomez A."/>
        </authorList>
    </citation>
    <scope>NUCLEOTIDE SEQUENCE [LARGE SCALE GENOMIC DNA]</scope>
    <source>
        <strain evidence="2">HYR1</strain>
    </source>
</reference>
<feature type="compositionally biased region" description="Polar residues" evidence="1">
    <location>
        <begin position="15"/>
        <end position="28"/>
    </location>
</feature>
<sequence>MNIPLERKRCPGRPKSTTNALTGQPNKTQNVNYLDISVYEELDSDDPPVQEPISKKFVLKGPQSLLHSPKLKKKRGRPK</sequence>
<dbReference type="EMBL" id="REGN01004655">
    <property type="protein sequence ID" value="RNA16658.1"/>
    <property type="molecule type" value="Genomic_DNA"/>
</dbReference>
<gene>
    <name evidence="2" type="ORF">BpHYR1_004917</name>
</gene>
<evidence type="ECO:0000313" key="3">
    <source>
        <dbReference type="Proteomes" id="UP000276133"/>
    </source>
</evidence>
<protein>
    <submittedName>
        <fullName evidence="2">Uncharacterized protein</fullName>
    </submittedName>
</protein>
<feature type="region of interest" description="Disordered" evidence="1">
    <location>
        <begin position="1"/>
        <end position="28"/>
    </location>
</feature>
<feature type="region of interest" description="Disordered" evidence="1">
    <location>
        <begin position="43"/>
        <end position="79"/>
    </location>
</feature>
<dbReference type="AlphaFoldDB" id="A0A3M7R053"/>
<evidence type="ECO:0000313" key="2">
    <source>
        <dbReference type="EMBL" id="RNA16658.1"/>
    </source>
</evidence>
<accession>A0A3M7R053</accession>
<proteinExistence type="predicted"/>
<organism evidence="2 3">
    <name type="scientific">Brachionus plicatilis</name>
    <name type="common">Marine rotifer</name>
    <name type="synonym">Brachionus muelleri</name>
    <dbReference type="NCBI Taxonomy" id="10195"/>
    <lineage>
        <taxon>Eukaryota</taxon>
        <taxon>Metazoa</taxon>
        <taxon>Spiralia</taxon>
        <taxon>Gnathifera</taxon>
        <taxon>Rotifera</taxon>
        <taxon>Eurotatoria</taxon>
        <taxon>Monogononta</taxon>
        <taxon>Pseudotrocha</taxon>
        <taxon>Ploima</taxon>
        <taxon>Brachionidae</taxon>
        <taxon>Brachionus</taxon>
    </lineage>
</organism>
<dbReference type="Proteomes" id="UP000276133">
    <property type="component" value="Unassembled WGS sequence"/>
</dbReference>
<evidence type="ECO:0000256" key="1">
    <source>
        <dbReference type="SAM" id="MobiDB-lite"/>
    </source>
</evidence>
<keyword evidence="3" id="KW-1185">Reference proteome</keyword>
<name>A0A3M7R053_BRAPC</name>